<evidence type="ECO:0000313" key="10">
    <source>
        <dbReference type="EMBL" id="CAF4088384.1"/>
    </source>
</evidence>
<proteinExistence type="predicted"/>
<evidence type="ECO:0000313" key="2">
    <source>
        <dbReference type="EMBL" id="CAF1325761.1"/>
    </source>
</evidence>
<sequence length="161" mass="19075">MHNILRLEKYAHEQLKQRRHSAIIFFDIKVAFDSVWFDGIICKVRDLRLPQYLIRFVISFLDHRTAAIELQNALSKSFNLKSGTPQDSRLPPLLYIIYTTDSSNAIQKHTDTEYDLFVDNTTLWSSSNRITNLKDRLQTLVNDFQNWCKVWKLEIQQSKRN</sequence>
<dbReference type="Proteomes" id="UP000663866">
    <property type="component" value="Unassembled WGS sequence"/>
</dbReference>
<dbReference type="AlphaFoldDB" id="A0A819U3W0"/>
<dbReference type="EMBL" id="CAJOBJ010000748">
    <property type="protein sequence ID" value="CAF3841770.1"/>
    <property type="molecule type" value="Genomic_DNA"/>
</dbReference>
<evidence type="ECO:0000313" key="6">
    <source>
        <dbReference type="EMBL" id="CAF2110382.1"/>
    </source>
</evidence>
<dbReference type="PANTHER" id="PTHR33481:SF1">
    <property type="entry name" value="ENDONUCLEASE_EXONUCLEASE_PHOSPHATASE DOMAIN-CONTAINING PROTEIN-RELATED"/>
    <property type="match status" value="1"/>
</dbReference>
<reference evidence="10" key="1">
    <citation type="submission" date="2021-02" db="EMBL/GenBank/DDBJ databases">
        <authorList>
            <person name="Nowell W R."/>
        </authorList>
    </citation>
    <scope>NUCLEOTIDE SEQUENCE</scope>
</reference>
<evidence type="ECO:0000313" key="11">
    <source>
        <dbReference type="EMBL" id="CAF4463782.1"/>
    </source>
</evidence>
<dbReference type="EMBL" id="CAJNRE010011723">
    <property type="protein sequence ID" value="CAF2104414.1"/>
    <property type="molecule type" value="Genomic_DNA"/>
</dbReference>
<evidence type="ECO:0000259" key="1">
    <source>
        <dbReference type="PROSITE" id="PS50878"/>
    </source>
</evidence>
<dbReference type="PANTHER" id="PTHR33481">
    <property type="entry name" value="REVERSE TRANSCRIPTASE"/>
    <property type="match status" value="1"/>
</dbReference>
<dbReference type="EMBL" id="CAJOBF010003381">
    <property type="protein sequence ID" value="CAF4088384.1"/>
    <property type="molecule type" value="Genomic_DNA"/>
</dbReference>
<dbReference type="EMBL" id="CAJNOW010007893">
    <property type="protein sequence ID" value="CAF1524863.1"/>
    <property type="molecule type" value="Genomic_DNA"/>
</dbReference>
<dbReference type="Proteomes" id="UP000663842">
    <property type="component" value="Unassembled WGS sequence"/>
</dbReference>
<dbReference type="Proteomes" id="UP000681967">
    <property type="component" value="Unassembled WGS sequence"/>
</dbReference>
<comment type="caution">
    <text evidence="10">The sequence shown here is derived from an EMBL/GenBank/DDBJ whole genome shotgun (WGS) entry which is preliminary data.</text>
</comment>
<dbReference type="EMBL" id="CAJNRG010000180">
    <property type="protein sequence ID" value="CAF1982782.1"/>
    <property type="molecule type" value="Genomic_DNA"/>
</dbReference>
<dbReference type="Pfam" id="PF00078">
    <property type="entry name" value="RVT_1"/>
    <property type="match status" value="1"/>
</dbReference>
<name>A0A819U3W0_9BILA</name>
<evidence type="ECO:0000313" key="3">
    <source>
        <dbReference type="EMBL" id="CAF1524863.1"/>
    </source>
</evidence>
<dbReference type="OrthoDB" id="416454at2759"/>
<dbReference type="InterPro" id="IPR000477">
    <property type="entry name" value="RT_dom"/>
</dbReference>
<dbReference type="Proteomes" id="UP000676336">
    <property type="component" value="Unassembled WGS sequence"/>
</dbReference>
<dbReference type="EMBL" id="CAJOBG010048028">
    <property type="protein sequence ID" value="CAF4463782.1"/>
    <property type="molecule type" value="Genomic_DNA"/>
</dbReference>
<dbReference type="Proteomes" id="UP000663855">
    <property type="component" value="Unassembled WGS sequence"/>
</dbReference>
<dbReference type="Proteomes" id="UP000663824">
    <property type="component" value="Unassembled WGS sequence"/>
</dbReference>
<dbReference type="Proteomes" id="UP000663834">
    <property type="component" value="Unassembled WGS sequence"/>
</dbReference>
<protein>
    <recommendedName>
        <fullName evidence="1">Reverse transcriptase domain-containing protein</fullName>
    </recommendedName>
</protein>
<dbReference type="PROSITE" id="PS50878">
    <property type="entry name" value="RT_POL"/>
    <property type="match status" value="1"/>
</dbReference>
<accession>A0A819U3W0</accession>
<evidence type="ECO:0000313" key="7">
    <source>
        <dbReference type="EMBL" id="CAF3837066.1"/>
    </source>
</evidence>
<dbReference type="EMBL" id="CAJNRF010009433">
    <property type="protein sequence ID" value="CAF2110382.1"/>
    <property type="molecule type" value="Genomic_DNA"/>
</dbReference>
<gene>
    <name evidence="7" type="ORF">BYL167_LOCUS5050</name>
    <name evidence="2" type="ORF">CJN711_LOCUS18166</name>
    <name evidence="8" type="ORF">GIL414_LOCUS3431</name>
    <name evidence="3" type="ORF">KQP761_LOCUS15917</name>
    <name evidence="5" type="ORF">MBJ925_LOCUS22968</name>
    <name evidence="11" type="ORF">OVN521_LOCUS38605</name>
    <name evidence="9" type="ORF">SMN809_LOCUS5028</name>
    <name evidence="10" type="ORF">UXM345_LOCUS21513</name>
    <name evidence="6" type="ORF">WKI299_LOCUS22171</name>
    <name evidence="4" type="ORF">XDN619_LOCUS2450</name>
</gene>
<evidence type="ECO:0000313" key="12">
    <source>
        <dbReference type="Proteomes" id="UP000663842"/>
    </source>
</evidence>
<organism evidence="10 12">
    <name type="scientific">Rotaria magnacalcarata</name>
    <dbReference type="NCBI Taxonomy" id="392030"/>
    <lineage>
        <taxon>Eukaryota</taxon>
        <taxon>Metazoa</taxon>
        <taxon>Spiralia</taxon>
        <taxon>Gnathifera</taxon>
        <taxon>Rotifera</taxon>
        <taxon>Eurotatoria</taxon>
        <taxon>Bdelloidea</taxon>
        <taxon>Philodinida</taxon>
        <taxon>Philodinidae</taxon>
        <taxon>Rotaria</taxon>
    </lineage>
</organism>
<dbReference type="EMBL" id="CAJOBI010001221">
    <property type="protein sequence ID" value="CAF3869931.1"/>
    <property type="molecule type" value="Genomic_DNA"/>
</dbReference>
<evidence type="ECO:0000313" key="9">
    <source>
        <dbReference type="EMBL" id="CAF3869931.1"/>
    </source>
</evidence>
<evidence type="ECO:0000313" key="8">
    <source>
        <dbReference type="EMBL" id="CAF3841770.1"/>
    </source>
</evidence>
<dbReference type="Proteomes" id="UP000681720">
    <property type="component" value="Unassembled WGS sequence"/>
</dbReference>
<dbReference type="EMBL" id="CAJNOV010008533">
    <property type="protein sequence ID" value="CAF1325761.1"/>
    <property type="molecule type" value="Genomic_DNA"/>
</dbReference>
<dbReference type="Proteomes" id="UP000663887">
    <property type="component" value="Unassembled WGS sequence"/>
</dbReference>
<feature type="domain" description="Reverse transcriptase" evidence="1">
    <location>
        <begin position="1"/>
        <end position="161"/>
    </location>
</feature>
<keyword evidence="13" id="KW-1185">Reference proteome</keyword>
<dbReference type="EMBL" id="CAJOBH010001122">
    <property type="protein sequence ID" value="CAF3837066.1"/>
    <property type="molecule type" value="Genomic_DNA"/>
</dbReference>
<evidence type="ECO:0000313" key="4">
    <source>
        <dbReference type="EMBL" id="CAF1982782.1"/>
    </source>
</evidence>
<evidence type="ECO:0000313" key="13">
    <source>
        <dbReference type="Proteomes" id="UP000663866"/>
    </source>
</evidence>
<dbReference type="Proteomes" id="UP000663856">
    <property type="component" value="Unassembled WGS sequence"/>
</dbReference>
<evidence type="ECO:0000313" key="5">
    <source>
        <dbReference type="EMBL" id="CAF2104414.1"/>
    </source>
</evidence>